<reference evidence="2 3" key="1">
    <citation type="submission" date="2012-05" db="EMBL/GenBank/DDBJ databases">
        <authorList>
            <person name="Weinstock G."/>
            <person name="Sodergren E."/>
            <person name="Lobos E.A."/>
            <person name="Fulton L."/>
            <person name="Fulton R."/>
            <person name="Courtney L."/>
            <person name="Fronick C."/>
            <person name="O'Laughlin M."/>
            <person name="Godfrey J."/>
            <person name="Wilson R.M."/>
            <person name="Miner T."/>
            <person name="Farmer C."/>
            <person name="Delehaunty K."/>
            <person name="Cordes M."/>
            <person name="Minx P."/>
            <person name="Tomlinson C."/>
            <person name="Chen J."/>
            <person name="Wollam A."/>
            <person name="Pepin K.H."/>
            <person name="Bhonagiri V."/>
            <person name="Zhang X."/>
            <person name="Suruliraj S."/>
            <person name="Warren W."/>
            <person name="Mitreva M."/>
            <person name="Mardis E.R."/>
            <person name="Wilson R.K."/>
        </authorList>
    </citation>
    <scope>NUCLEOTIDE SEQUENCE [LARGE SCALE GENOMIC DNA]</scope>
    <source>
        <strain evidence="2 3">F0055</strain>
    </source>
</reference>
<dbReference type="HOGENOM" id="CLU_028180_0_0_10"/>
<keyword evidence="1" id="KW-0732">Signal</keyword>
<keyword evidence="3" id="KW-1185">Reference proteome</keyword>
<dbReference type="RefSeq" id="WP_009161578.1">
    <property type="nucleotide sequence ID" value="NZ_KB290969.1"/>
</dbReference>
<dbReference type="Proteomes" id="UP000010433">
    <property type="component" value="Unassembled WGS sequence"/>
</dbReference>
<name>L1NJ35_9BACT</name>
<dbReference type="EMBL" id="AMEP01000037">
    <property type="protein sequence ID" value="EKY03331.1"/>
    <property type="molecule type" value="Genomic_DNA"/>
</dbReference>
<feature type="chain" id="PRO_5003955212" description="Major fimbrial subunit protein N-terminal domain-containing protein" evidence="1">
    <location>
        <begin position="22"/>
        <end position="557"/>
    </location>
</feature>
<sequence>MKNIFLHTSLVAALLLLMACSKDNNEKLDNNGEINASQAVEFKVDFADFNAKQELNVTRSNNQETKLEQKIVDLGNGVLAQVTLQRDTAKAANQAATRALPNDTYTMLAYDHDTHLLKGEVTGKVTSNYFFTPTSKKLMLTAGNYDFVLFNSKVSRNGDNLTVTRANAATALIGRTTQEIKEGQGKNYVSFNMKHVGAKVNIRLTGDMPCTDVKATLTSINSTDVPGSSVYNAATDTWNTGSGEAASAATTYATSVEEYINYTYITTSNEAIPFVASTDVSKLKLTFTSGNIYKQNMASAELTFSPKTTLKLEKNGAYILNINLMYNFLYLMSNGDVGSFFETTYGGGTKTPVGIVVSQSKHFAIALNNANGGNRYIWDPHTFYNKSNNRAYEIPNEIHNPKEAFNDMDGYKYTWEGAGSANGSTIKANEQTRYPAFYYAAHYNPGVSLTSTLIGKRWYLPAVGEWVAVFTSLMFGDPSQLTVYYNEYPCYTRALNNAFKKVGGELPDGSWLSTEFNVTYNGVGYSNAAVISFRTDRTSFGSTTKYDDRYIRPFIKY</sequence>
<feature type="signal peptide" evidence="1">
    <location>
        <begin position="1"/>
        <end position="21"/>
    </location>
</feature>
<dbReference type="PATRIC" id="fig|1127699.3.peg.368"/>
<accession>L1NJ35</accession>
<organism evidence="2 3">
    <name type="scientific">Hoylesella saccharolytica F0055</name>
    <dbReference type="NCBI Taxonomy" id="1127699"/>
    <lineage>
        <taxon>Bacteria</taxon>
        <taxon>Pseudomonadati</taxon>
        <taxon>Bacteroidota</taxon>
        <taxon>Bacteroidia</taxon>
        <taxon>Bacteroidales</taxon>
        <taxon>Prevotellaceae</taxon>
        <taxon>Hoylesella</taxon>
    </lineage>
</organism>
<dbReference type="PROSITE" id="PS51257">
    <property type="entry name" value="PROKAR_LIPOPROTEIN"/>
    <property type="match status" value="1"/>
</dbReference>
<protein>
    <recommendedName>
        <fullName evidence="4">Major fimbrial subunit protein N-terminal domain-containing protein</fullName>
    </recommendedName>
</protein>
<evidence type="ECO:0000313" key="2">
    <source>
        <dbReference type="EMBL" id="EKY03331.1"/>
    </source>
</evidence>
<dbReference type="AlphaFoldDB" id="L1NJ35"/>
<evidence type="ECO:0000256" key="1">
    <source>
        <dbReference type="SAM" id="SignalP"/>
    </source>
</evidence>
<comment type="caution">
    <text evidence="2">The sequence shown here is derived from an EMBL/GenBank/DDBJ whole genome shotgun (WGS) entry which is preliminary data.</text>
</comment>
<proteinExistence type="predicted"/>
<evidence type="ECO:0000313" key="3">
    <source>
        <dbReference type="Proteomes" id="UP000010433"/>
    </source>
</evidence>
<dbReference type="STRING" id="1127699.HMPREF9151_00406"/>
<evidence type="ECO:0008006" key="4">
    <source>
        <dbReference type="Google" id="ProtNLM"/>
    </source>
</evidence>
<gene>
    <name evidence="2" type="ORF">HMPREF9151_00406</name>
</gene>